<dbReference type="NCBIfam" id="TIGR04183">
    <property type="entry name" value="Por_Secre_tail"/>
    <property type="match status" value="1"/>
</dbReference>
<gene>
    <name evidence="15" type="ORF">AsAng_0012050</name>
</gene>
<dbReference type="InterPro" id="IPR001842">
    <property type="entry name" value="Peptidase_M36"/>
</dbReference>
<evidence type="ECO:0000256" key="2">
    <source>
        <dbReference type="ARBA" id="ARBA00004613"/>
    </source>
</evidence>
<dbReference type="Pfam" id="PF18911">
    <property type="entry name" value="PKD_4"/>
    <property type="match status" value="2"/>
</dbReference>
<dbReference type="InterPro" id="IPR013783">
    <property type="entry name" value="Ig-like_fold"/>
</dbReference>
<dbReference type="SUPFAM" id="SSF49299">
    <property type="entry name" value="PKD domain"/>
    <property type="match status" value="2"/>
</dbReference>
<dbReference type="InterPro" id="IPR026444">
    <property type="entry name" value="Secre_tail"/>
</dbReference>
<reference evidence="15" key="1">
    <citation type="submission" date="2022-09" db="EMBL/GenBank/DDBJ databases">
        <title>Aureispira anguillicida sp. nov., isolated from Leptocephalus of Japanese eel Anguilla japonica.</title>
        <authorList>
            <person name="Yuasa K."/>
            <person name="Mekata T."/>
            <person name="Ikunari K."/>
        </authorList>
    </citation>
    <scope>NUCLEOTIDE SEQUENCE</scope>
    <source>
        <strain evidence="15">EL160426</strain>
    </source>
</reference>
<dbReference type="Proteomes" id="UP001060919">
    <property type="component" value="Chromosome"/>
</dbReference>
<evidence type="ECO:0000256" key="9">
    <source>
        <dbReference type="ARBA" id="ARBA00022833"/>
    </source>
</evidence>
<dbReference type="Gene3D" id="2.60.40.10">
    <property type="entry name" value="Immunoglobulins"/>
    <property type="match status" value="2"/>
</dbReference>
<keyword evidence="5" id="KW-0645">Protease</keyword>
<dbReference type="InterPro" id="IPR050371">
    <property type="entry name" value="Fungal_virulence_M36"/>
</dbReference>
<evidence type="ECO:0000256" key="8">
    <source>
        <dbReference type="ARBA" id="ARBA00022801"/>
    </source>
</evidence>
<comment type="subcellular location">
    <subcellularLocation>
        <location evidence="2">Secreted</location>
    </subcellularLocation>
</comment>
<dbReference type="InterPro" id="IPR046450">
    <property type="entry name" value="PA_dom_sf"/>
</dbReference>
<evidence type="ECO:0000256" key="13">
    <source>
        <dbReference type="SAM" id="SignalP"/>
    </source>
</evidence>
<dbReference type="InterPro" id="IPR027268">
    <property type="entry name" value="Peptidase_M4/M1_CTD_sf"/>
</dbReference>
<dbReference type="SUPFAM" id="SSF55486">
    <property type="entry name" value="Metalloproteases ('zincins'), catalytic domain"/>
    <property type="match status" value="1"/>
</dbReference>
<dbReference type="NCBIfam" id="NF038113">
    <property type="entry name" value="T9SSA_dep_M36"/>
    <property type="match status" value="1"/>
</dbReference>
<keyword evidence="9" id="KW-0862">Zinc</keyword>
<dbReference type="PROSITE" id="PS50093">
    <property type="entry name" value="PKD"/>
    <property type="match status" value="2"/>
</dbReference>
<organism evidence="15 16">
    <name type="scientific">Aureispira anguillae</name>
    <dbReference type="NCBI Taxonomy" id="2864201"/>
    <lineage>
        <taxon>Bacteria</taxon>
        <taxon>Pseudomonadati</taxon>
        <taxon>Bacteroidota</taxon>
        <taxon>Saprospiria</taxon>
        <taxon>Saprospirales</taxon>
        <taxon>Saprospiraceae</taxon>
        <taxon>Aureispira</taxon>
    </lineage>
</organism>
<dbReference type="FunFam" id="2.60.40.10:FF:000270">
    <property type="entry name" value="Cell surface protein"/>
    <property type="match status" value="1"/>
</dbReference>
<protein>
    <submittedName>
        <fullName evidence="15">T9SS-dependent M36 family metallopeptidase</fullName>
    </submittedName>
</protein>
<keyword evidence="8" id="KW-0378">Hydrolase</keyword>
<feature type="chain" id="PRO_5037034060" evidence="13">
    <location>
        <begin position="20"/>
        <end position="1237"/>
    </location>
</feature>
<evidence type="ECO:0000256" key="10">
    <source>
        <dbReference type="ARBA" id="ARBA00023049"/>
    </source>
</evidence>
<dbReference type="GO" id="GO:0008270">
    <property type="term" value="F:zinc ion binding"/>
    <property type="evidence" value="ECO:0007669"/>
    <property type="project" value="InterPro"/>
</dbReference>
<evidence type="ECO:0000256" key="6">
    <source>
        <dbReference type="ARBA" id="ARBA00022723"/>
    </source>
</evidence>
<keyword evidence="10" id="KW-0482">Metalloprotease</keyword>
<feature type="domain" description="PKD" evidence="14">
    <location>
        <begin position="1092"/>
        <end position="1133"/>
    </location>
</feature>
<dbReference type="CDD" id="cd04818">
    <property type="entry name" value="PA_subtilisin_1"/>
    <property type="match status" value="1"/>
</dbReference>
<feature type="domain" description="PKD" evidence="14">
    <location>
        <begin position="778"/>
        <end position="854"/>
    </location>
</feature>
<feature type="region of interest" description="Disordered" evidence="12">
    <location>
        <begin position="369"/>
        <end position="394"/>
    </location>
</feature>
<comment type="similarity">
    <text evidence="3">Belongs to the peptidase M36 family.</text>
</comment>
<evidence type="ECO:0000256" key="11">
    <source>
        <dbReference type="ARBA" id="ARBA00023145"/>
    </source>
</evidence>
<dbReference type="EMBL" id="AP026867">
    <property type="protein sequence ID" value="BDS10497.1"/>
    <property type="molecule type" value="Genomic_DNA"/>
</dbReference>
<dbReference type="CDD" id="cd00146">
    <property type="entry name" value="PKD"/>
    <property type="match status" value="2"/>
</dbReference>
<dbReference type="InterPro" id="IPR022409">
    <property type="entry name" value="PKD/Chitinase_dom"/>
</dbReference>
<dbReference type="InterPro" id="IPR000601">
    <property type="entry name" value="PKD_dom"/>
</dbReference>
<dbReference type="SUPFAM" id="SSF52025">
    <property type="entry name" value="PA domain"/>
    <property type="match status" value="1"/>
</dbReference>
<dbReference type="RefSeq" id="WP_264791803.1">
    <property type="nucleotide sequence ID" value="NZ_AP026867.1"/>
</dbReference>
<keyword evidence="4" id="KW-0964">Secreted</keyword>
<dbReference type="Pfam" id="PF02128">
    <property type="entry name" value="Peptidase_M36"/>
    <property type="match status" value="1"/>
</dbReference>
<dbReference type="PRINTS" id="PR00999">
    <property type="entry name" value="FUNGALYSIN"/>
</dbReference>
<dbReference type="InterPro" id="IPR011096">
    <property type="entry name" value="FTP_domain"/>
</dbReference>
<accession>A0A916DRM6</accession>
<evidence type="ECO:0000256" key="3">
    <source>
        <dbReference type="ARBA" id="ARBA00006006"/>
    </source>
</evidence>
<keyword evidence="6" id="KW-0479">Metal-binding</keyword>
<evidence type="ECO:0000313" key="15">
    <source>
        <dbReference type="EMBL" id="BDS10497.1"/>
    </source>
</evidence>
<dbReference type="InterPro" id="IPR003137">
    <property type="entry name" value="PA_domain"/>
</dbReference>
<feature type="compositionally biased region" description="Polar residues" evidence="12">
    <location>
        <begin position="378"/>
        <end position="393"/>
    </location>
</feature>
<dbReference type="PANTHER" id="PTHR33478">
    <property type="entry name" value="EXTRACELLULAR METALLOPROTEINASE MEP"/>
    <property type="match status" value="1"/>
</dbReference>
<dbReference type="Pfam" id="PF02225">
    <property type="entry name" value="PA"/>
    <property type="match status" value="1"/>
</dbReference>
<feature type="signal peptide" evidence="13">
    <location>
        <begin position="1"/>
        <end position="19"/>
    </location>
</feature>
<evidence type="ECO:0000256" key="7">
    <source>
        <dbReference type="ARBA" id="ARBA00022729"/>
    </source>
</evidence>
<dbReference type="KEGG" id="aup:AsAng_0012050"/>
<sequence>MKVLQIIIAYLLGCSSLWAQNSTKIIQDFLNEHQKELGLTQNDISNWTITSQHQSQQSGASYTYIRQSYNGIDLSNGTANFAIKAGKVVSMGNRLVDHIAKKIQYTTPSIKPNQAIKLAAKALNLPSPVALKVIDAQDHKHFIYNKGGISLENIPVKLSYFARSTQAIHLAWELSIYEQNAQHWWSVLIDAQTGALLHKNDWVTHCRFDGSPFAKCKLPHTNSPNSYNEKPNKTLAPDQYTVFALPLESAAHGVRSVVTNPADPIASPYGWHDTNGANGAEYTITRGNNVYAYEDTSNTNSPGYSPDGGANLEFNFPFNNAAQPPSYIDAAVTNLFYMNNAMHDIWYRYGFDEASGNFQANNYGNGGQGGDYVRAETQDGSGTNNANFATPNDGNRPRMQMYVWPFSSSIGHFLTVNAPSNITGTYLASTASFGPSLPPVPVTGNLVLLEDVTAPIHDGCDSIINANQLNGKIVLIDQGTCGFTDKIQAAQNAGALAVIIANNMGFLFVMGGTSSSINIPSIMILPADANALKAELLTGNVSVSIDNAGISNKDSDLDNGIIAHEYGHGISNRLTGGANNSNCLHNAEQMGEGWSDWFGLMLTIEPGDQGTDVRGIGTYVKGQPNTGDGIRPAPYSTDWAVNGYTYANSNNVSAISQPHGVGFIFATALWDLTWALIDAYGGVPDPDLYNGTGGNNIAMNLVIEGLKLQPCNPGMIDGRDAILQADQLLYNGAHECLIWEVFAKRGFGYSASQGSSASRSDQVEAFDLSPVCLIPSAPPVAAFTPSALNSCVSSIQFTDSSYMTPHQWFWDFGDGVSSTQQNPTHAYQTDGNYTVTLIVSNPLGSDTTSQQITIALPPPPVAISTEICAGDSALLVATGSGTIQWKNVANHVIQQGDTLWIPNLGTQHTYYAENITGAPHQFIGALDSTIGNGGFTNAYGALNFRADQALELVSTWVYANGAGNRTFFLASGTNTTGTTPNNIVDDATVYLVDGFQQVNLNLMVPDSGFYNLGGENLHLYRNTTGANYPYTSPNLMSINSSSSTTAPNTTYYYFYNLEVREPRCVSAQDTAYATPVLSYFTYTNTNNTFTFSDGSAGATSWHWSFGDGSFSTLPNPTHTYADGNPYTVTLTINGGTCSSTQVINDIVGINTPNDATIPMITLSPNPSKNWANILLNKASAHDLTVQVSGIDGRVLQTATLERGTTQFTLNLEQLPSAMYIVRIQGLNFTEIRKLVVE</sequence>
<proteinExistence type="inferred from homology"/>
<dbReference type="Gene3D" id="1.10.390.10">
    <property type="entry name" value="Neutral Protease Domain 2"/>
    <property type="match status" value="1"/>
</dbReference>
<dbReference type="InterPro" id="IPR035986">
    <property type="entry name" value="PKD_dom_sf"/>
</dbReference>
<dbReference type="PANTHER" id="PTHR33478:SF1">
    <property type="entry name" value="EXTRACELLULAR METALLOPROTEINASE MEP"/>
    <property type="match status" value="1"/>
</dbReference>
<keyword evidence="7 13" id="KW-0732">Signal</keyword>
<dbReference type="Gene3D" id="3.50.30.30">
    <property type="match status" value="1"/>
</dbReference>
<keyword evidence="16" id="KW-1185">Reference proteome</keyword>
<dbReference type="GO" id="GO:0005615">
    <property type="term" value="C:extracellular space"/>
    <property type="evidence" value="ECO:0007669"/>
    <property type="project" value="InterPro"/>
</dbReference>
<keyword evidence="11" id="KW-0865">Zymogen</keyword>
<evidence type="ECO:0000256" key="4">
    <source>
        <dbReference type="ARBA" id="ARBA00022525"/>
    </source>
</evidence>
<dbReference type="Pfam" id="PF07504">
    <property type="entry name" value="FTP"/>
    <property type="match status" value="1"/>
</dbReference>
<dbReference type="CDD" id="cd09596">
    <property type="entry name" value="M36"/>
    <property type="match status" value="1"/>
</dbReference>
<dbReference type="AlphaFoldDB" id="A0A916DRM6"/>
<comment type="cofactor">
    <cofactor evidence="1">
        <name>Zn(2+)</name>
        <dbReference type="ChEBI" id="CHEBI:29105"/>
    </cofactor>
</comment>
<dbReference type="GO" id="GO:0004222">
    <property type="term" value="F:metalloendopeptidase activity"/>
    <property type="evidence" value="ECO:0007669"/>
    <property type="project" value="InterPro"/>
</dbReference>
<evidence type="ECO:0000256" key="5">
    <source>
        <dbReference type="ARBA" id="ARBA00022670"/>
    </source>
</evidence>
<dbReference type="Gene3D" id="3.10.170.10">
    <property type="match status" value="1"/>
</dbReference>
<dbReference type="Pfam" id="PF18962">
    <property type="entry name" value="Por_Secre_tail"/>
    <property type="match status" value="1"/>
</dbReference>
<dbReference type="GO" id="GO:0006508">
    <property type="term" value="P:proteolysis"/>
    <property type="evidence" value="ECO:0007669"/>
    <property type="project" value="UniProtKB-KW"/>
</dbReference>
<evidence type="ECO:0000313" key="16">
    <source>
        <dbReference type="Proteomes" id="UP001060919"/>
    </source>
</evidence>
<name>A0A916DRM6_9BACT</name>
<evidence type="ECO:0000259" key="14">
    <source>
        <dbReference type="PROSITE" id="PS50093"/>
    </source>
</evidence>
<dbReference type="SMART" id="SM00089">
    <property type="entry name" value="PKD"/>
    <property type="match status" value="2"/>
</dbReference>
<evidence type="ECO:0000256" key="12">
    <source>
        <dbReference type="SAM" id="MobiDB-lite"/>
    </source>
</evidence>
<evidence type="ECO:0000256" key="1">
    <source>
        <dbReference type="ARBA" id="ARBA00001947"/>
    </source>
</evidence>